<dbReference type="Pfam" id="PF01297">
    <property type="entry name" value="ZnuA"/>
    <property type="match status" value="1"/>
</dbReference>
<dbReference type="PROSITE" id="PS51257">
    <property type="entry name" value="PROKAR_LIPOPROTEIN"/>
    <property type="match status" value="1"/>
</dbReference>
<dbReference type="Proteomes" id="UP001183006">
    <property type="component" value="Chromosome"/>
</dbReference>
<dbReference type="GeneID" id="84230905"/>
<dbReference type="Gene3D" id="3.40.50.1980">
    <property type="entry name" value="Nitrogenase molybdenum iron protein domain"/>
    <property type="match status" value="2"/>
</dbReference>
<keyword evidence="2" id="KW-0813">Transport</keyword>
<dbReference type="AlphaFoldDB" id="A0AA51UF53"/>
<sequence>MKKSMMVQMMLFSIFIILTAGCVDEPSSSDVISDMGDGMIVAVSVLPQAEFVEKIAGDNVKVVVMVPPGADPHSYEPTPGQLKDLSKAKMYAMVGSGITIEDNLMGKIADLNPDLMIIDCSEGITLREMEAHGDEDGAEEETDGDHEEEGGLDPHIWTSPGNVKIMLDNIYEGLVEIDPGNESIYLENKNAYLAELDELDEQIRTTLSGKEGSSFIVYHPAWGYFADYYGLIEVPVEIEGKEPSVKDMQKVIDEANEKNIKVIFVQTGFSTVSASAIANEIGGEVVEVDPLAKDYIDNLAKVAEAFEKGLA</sequence>
<protein>
    <submittedName>
        <fullName evidence="5">Zinc ABC transporter substrate-binding protein</fullName>
    </submittedName>
</protein>
<dbReference type="PANTHER" id="PTHR42953:SF3">
    <property type="entry name" value="HIGH-AFFINITY ZINC UPTAKE SYSTEM PROTEIN ZNUA"/>
    <property type="match status" value="1"/>
</dbReference>
<evidence type="ECO:0000256" key="3">
    <source>
        <dbReference type="ARBA" id="ARBA00022729"/>
    </source>
</evidence>
<dbReference type="GO" id="GO:0046872">
    <property type="term" value="F:metal ion binding"/>
    <property type="evidence" value="ECO:0007669"/>
    <property type="project" value="InterPro"/>
</dbReference>
<reference evidence="5" key="1">
    <citation type="submission" date="2023-08" db="EMBL/GenBank/DDBJ databases">
        <title>Methanolobus mangrovi sp. nov. and Methanolobus sediminis sp. nov, two novel methylotrophic methanogens isolated from mangrove sediments in China.</title>
        <authorList>
            <person name="Zhou J."/>
        </authorList>
    </citation>
    <scope>NUCLEOTIDE SEQUENCE</scope>
    <source>
        <strain evidence="5">FTZ2</strain>
    </source>
</reference>
<comment type="similarity">
    <text evidence="1">Belongs to the bacterial solute-binding protein 9 family.</text>
</comment>
<dbReference type="InterPro" id="IPR006127">
    <property type="entry name" value="ZnuA-like"/>
</dbReference>
<evidence type="ECO:0000256" key="2">
    <source>
        <dbReference type="ARBA" id="ARBA00022448"/>
    </source>
</evidence>
<evidence type="ECO:0000256" key="4">
    <source>
        <dbReference type="SAM" id="MobiDB-lite"/>
    </source>
</evidence>
<name>A0AA51UF53_9EURY</name>
<feature type="region of interest" description="Disordered" evidence="4">
    <location>
        <begin position="132"/>
        <end position="155"/>
    </location>
</feature>
<keyword evidence="6" id="KW-1185">Reference proteome</keyword>
<dbReference type="RefSeq" id="WP_309307900.1">
    <property type="nucleotide sequence ID" value="NZ_CP133594.1"/>
</dbReference>
<dbReference type="PANTHER" id="PTHR42953">
    <property type="entry name" value="HIGH-AFFINITY ZINC UPTAKE SYSTEM PROTEIN ZNUA-RELATED"/>
    <property type="match status" value="1"/>
</dbReference>
<accession>A0AA51UF53</accession>
<organism evidence="5 6">
    <name type="scientific">Methanolobus mangrovi</name>
    <dbReference type="NCBI Taxonomy" id="3072977"/>
    <lineage>
        <taxon>Archaea</taxon>
        <taxon>Methanobacteriati</taxon>
        <taxon>Methanobacteriota</taxon>
        <taxon>Stenosarchaea group</taxon>
        <taxon>Methanomicrobia</taxon>
        <taxon>Methanosarcinales</taxon>
        <taxon>Methanosarcinaceae</taxon>
        <taxon>Methanolobus</taxon>
    </lineage>
</organism>
<proteinExistence type="inferred from homology"/>
<feature type="compositionally biased region" description="Acidic residues" evidence="4">
    <location>
        <begin position="136"/>
        <end position="151"/>
    </location>
</feature>
<keyword evidence="3" id="KW-0732">Signal</keyword>
<dbReference type="EMBL" id="CP133594">
    <property type="protein sequence ID" value="WMW22107.1"/>
    <property type="molecule type" value="Genomic_DNA"/>
</dbReference>
<gene>
    <name evidence="5" type="ORF">RE476_12150</name>
</gene>
<dbReference type="InterPro" id="IPR050492">
    <property type="entry name" value="Bact_metal-bind_prot9"/>
</dbReference>
<dbReference type="KEGG" id="mmav:RE476_12150"/>
<evidence type="ECO:0000313" key="6">
    <source>
        <dbReference type="Proteomes" id="UP001183006"/>
    </source>
</evidence>
<dbReference type="GO" id="GO:0030001">
    <property type="term" value="P:metal ion transport"/>
    <property type="evidence" value="ECO:0007669"/>
    <property type="project" value="InterPro"/>
</dbReference>
<evidence type="ECO:0000256" key="1">
    <source>
        <dbReference type="ARBA" id="ARBA00011028"/>
    </source>
</evidence>
<dbReference type="SUPFAM" id="SSF53807">
    <property type="entry name" value="Helical backbone' metal receptor"/>
    <property type="match status" value="1"/>
</dbReference>
<evidence type="ECO:0000313" key="5">
    <source>
        <dbReference type="EMBL" id="WMW22107.1"/>
    </source>
</evidence>